<dbReference type="PANTHER" id="PTHR48107">
    <property type="entry name" value="NADPH-DEPENDENT ALDEHYDE REDUCTASE-LIKE PROTEIN, CHLOROPLASTIC-RELATED"/>
    <property type="match status" value="1"/>
</dbReference>
<accession>A0A2A9NLM3</accession>
<reference evidence="3 4" key="1">
    <citation type="submission" date="2014-02" db="EMBL/GenBank/DDBJ databases">
        <title>Transposable element dynamics among asymbiotic and ectomycorrhizal Amanita fungi.</title>
        <authorList>
            <consortium name="DOE Joint Genome Institute"/>
            <person name="Hess J."/>
            <person name="Skrede I."/>
            <person name="Wolfe B."/>
            <person name="LaButti K."/>
            <person name="Ohm R.A."/>
            <person name="Grigoriev I.V."/>
            <person name="Pringle A."/>
        </authorList>
    </citation>
    <scope>NUCLEOTIDE SEQUENCE [LARGE SCALE GENOMIC DNA]</scope>
    <source>
        <strain evidence="3 4">SKay4041</strain>
    </source>
</reference>
<dbReference type="Proteomes" id="UP000242287">
    <property type="component" value="Unassembled WGS sequence"/>
</dbReference>
<evidence type="ECO:0008006" key="5">
    <source>
        <dbReference type="Google" id="ProtNLM"/>
    </source>
</evidence>
<dbReference type="SUPFAM" id="SSF51735">
    <property type="entry name" value="NAD(P)-binding Rossmann-fold domains"/>
    <property type="match status" value="1"/>
</dbReference>
<organism evidence="3 4">
    <name type="scientific">Amanita thiersii Skay4041</name>
    <dbReference type="NCBI Taxonomy" id="703135"/>
    <lineage>
        <taxon>Eukaryota</taxon>
        <taxon>Fungi</taxon>
        <taxon>Dikarya</taxon>
        <taxon>Basidiomycota</taxon>
        <taxon>Agaricomycotina</taxon>
        <taxon>Agaricomycetes</taxon>
        <taxon>Agaricomycetidae</taxon>
        <taxon>Agaricales</taxon>
        <taxon>Pluteineae</taxon>
        <taxon>Amanitaceae</taxon>
        <taxon>Amanita</taxon>
    </lineage>
</organism>
<protein>
    <recommendedName>
        <fullName evidence="5">NAD(P)-binding protein</fullName>
    </recommendedName>
</protein>
<dbReference type="AlphaFoldDB" id="A0A2A9NLM3"/>
<comment type="similarity">
    <text evidence="1">Belongs to the short-chain dehydrogenases/reductases (SDR) family.</text>
</comment>
<dbReference type="PRINTS" id="PR00080">
    <property type="entry name" value="SDRFAMILY"/>
</dbReference>
<proteinExistence type="inferred from homology"/>
<dbReference type="PRINTS" id="PR00081">
    <property type="entry name" value="GDHRDH"/>
</dbReference>
<sequence length="322" mass="34207">MVKLQNSVLPPPSPPKGNNFVYKALKNVRRRLGGPGRKQERKTSIVVPPAPSITVNTTSLLGKVAIVTGSSRSTGAAIAKALGEQGANVVVNYLNSPDAADKVVQSIRAQGRGSVAIRADVSTIEGAQELVNETIRAFGKLDILVLNAGVTASRPLAEVDEDFFDAHFDANVKAPLFLVKAAASLLPTPGGRIIFFSSSLTSASTVVPNTLCFVASKAAVEQVSRVLAKDLGTRGVTVNTVSPGPLDTAPFREGKTQKWIDFYAKQSPSSRLGVPEDVAPLVAFLASPAAQWINGQNIRVNGVSVTFIVWQMPPHRTNYYRP</sequence>
<dbReference type="Pfam" id="PF13561">
    <property type="entry name" value="adh_short_C2"/>
    <property type="match status" value="1"/>
</dbReference>
<evidence type="ECO:0000256" key="1">
    <source>
        <dbReference type="ARBA" id="ARBA00006484"/>
    </source>
</evidence>
<gene>
    <name evidence="3" type="ORF">AMATHDRAFT_5632</name>
</gene>
<keyword evidence="4" id="KW-1185">Reference proteome</keyword>
<dbReference type="OrthoDB" id="5327538at2759"/>
<dbReference type="STRING" id="703135.A0A2A9NLM3"/>
<evidence type="ECO:0000313" key="3">
    <source>
        <dbReference type="EMBL" id="PFH48602.1"/>
    </source>
</evidence>
<dbReference type="Gene3D" id="3.40.50.720">
    <property type="entry name" value="NAD(P)-binding Rossmann-like Domain"/>
    <property type="match status" value="1"/>
</dbReference>
<keyword evidence="2" id="KW-0560">Oxidoreductase</keyword>
<dbReference type="InterPro" id="IPR002347">
    <property type="entry name" value="SDR_fam"/>
</dbReference>
<dbReference type="GO" id="GO:0016614">
    <property type="term" value="F:oxidoreductase activity, acting on CH-OH group of donors"/>
    <property type="evidence" value="ECO:0007669"/>
    <property type="project" value="UniProtKB-ARBA"/>
</dbReference>
<evidence type="ECO:0000256" key="2">
    <source>
        <dbReference type="ARBA" id="ARBA00023002"/>
    </source>
</evidence>
<dbReference type="InterPro" id="IPR036291">
    <property type="entry name" value="NAD(P)-bd_dom_sf"/>
</dbReference>
<name>A0A2A9NLM3_9AGAR</name>
<dbReference type="FunFam" id="3.40.50.720:FF:000084">
    <property type="entry name" value="Short-chain dehydrogenase reductase"/>
    <property type="match status" value="1"/>
</dbReference>
<evidence type="ECO:0000313" key="4">
    <source>
        <dbReference type="Proteomes" id="UP000242287"/>
    </source>
</evidence>
<dbReference type="PANTHER" id="PTHR48107:SF7">
    <property type="entry name" value="RE15974P"/>
    <property type="match status" value="1"/>
</dbReference>
<dbReference type="EMBL" id="KZ302056">
    <property type="protein sequence ID" value="PFH48602.1"/>
    <property type="molecule type" value="Genomic_DNA"/>
</dbReference>